<feature type="region of interest" description="Disordered" evidence="3">
    <location>
        <begin position="149"/>
        <end position="176"/>
    </location>
</feature>
<feature type="domain" description="STAS" evidence="4">
    <location>
        <begin position="1"/>
        <end position="111"/>
    </location>
</feature>
<dbReference type="InterPro" id="IPR036188">
    <property type="entry name" value="FAD/NAD-bd_sf"/>
</dbReference>
<dbReference type="Proteomes" id="UP001501563">
    <property type="component" value="Unassembled WGS sequence"/>
</dbReference>
<dbReference type="SUPFAM" id="SSF52091">
    <property type="entry name" value="SpoIIaa-like"/>
    <property type="match status" value="1"/>
</dbReference>
<name>A0ABP7L052_9ACTN</name>
<dbReference type="PANTHER" id="PTHR43422:SF3">
    <property type="entry name" value="THIAMINE THIAZOLE SYNTHASE"/>
    <property type="match status" value="1"/>
</dbReference>
<dbReference type="PANTHER" id="PTHR43422">
    <property type="entry name" value="THIAMINE THIAZOLE SYNTHASE"/>
    <property type="match status" value="1"/>
</dbReference>
<dbReference type="Pfam" id="PF01740">
    <property type="entry name" value="STAS"/>
    <property type="match status" value="1"/>
</dbReference>
<dbReference type="InterPro" id="IPR002645">
    <property type="entry name" value="STAS_dom"/>
</dbReference>
<reference evidence="6" key="1">
    <citation type="journal article" date="2019" name="Int. J. Syst. Evol. Microbiol.">
        <title>The Global Catalogue of Microorganisms (GCM) 10K type strain sequencing project: providing services to taxonomists for standard genome sequencing and annotation.</title>
        <authorList>
            <consortium name="The Broad Institute Genomics Platform"/>
            <consortium name="The Broad Institute Genome Sequencing Center for Infectious Disease"/>
            <person name="Wu L."/>
            <person name="Ma J."/>
        </authorList>
    </citation>
    <scope>NUCLEOTIDE SEQUENCE [LARGE SCALE GENOMIC DNA]</scope>
    <source>
        <strain evidence="6">JCM 16578</strain>
    </source>
</reference>
<dbReference type="InterPro" id="IPR036513">
    <property type="entry name" value="STAS_dom_sf"/>
</dbReference>
<comment type="similarity">
    <text evidence="1 2">Belongs to the anti-sigma-factor antagonist family.</text>
</comment>
<organism evidence="5 6">
    <name type="scientific">Streptomyces lannensis</name>
    <dbReference type="NCBI Taxonomy" id="766498"/>
    <lineage>
        <taxon>Bacteria</taxon>
        <taxon>Bacillati</taxon>
        <taxon>Actinomycetota</taxon>
        <taxon>Actinomycetes</taxon>
        <taxon>Kitasatosporales</taxon>
        <taxon>Streptomycetaceae</taxon>
        <taxon>Streptomyces</taxon>
    </lineage>
</organism>
<dbReference type="InterPro" id="IPR003658">
    <property type="entry name" value="Anti-sigma_ant"/>
</dbReference>
<dbReference type="Pfam" id="PF08491">
    <property type="entry name" value="SE"/>
    <property type="match status" value="1"/>
</dbReference>
<evidence type="ECO:0000256" key="1">
    <source>
        <dbReference type="ARBA" id="ARBA00009013"/>
    </source>
</evidence>
<dbReference type="CDD" id="cd07043">
    <property type="entry name" value="STAS_anti-anti-sigma_factors"/>
    <property type="match status" value="1"/>
</dbReference>
<evidence type="ECO:0000313" key="6">
    <source>
        <dbReference type="Proteomes" id="UP001501563"/>
    </source>
</evidence>
<evidence type="ECO:0000256" key="3">
    <source>
        <dbReference type="SAM" id="MobiDB-lite"/>
    </source>
</evidence>
<dbReference type="SUPFAM" id="SSF51905">
    <property type="entry name" value="FAD/NAD(P)-binding domain"/>
    <property type="match status" value="1"/>
</dbReference>
<evidence type="ECO:0000259" key="4">
    <source>
        <dbReference type="PROSITE" id="PS50801"/>
    </source>
</evidence>
<dbReference type="EMBL" id="BAAAZA010000029">
    <property type="protein sequence ID" value="GAA3892375.1"/>
    <property type="molecule type" value="Genomic_DNA"/>
</dbReference>
<keyword evidence="6" id="KW-1185">Reference proteome</keyword>
<sequence>MTVSTRRTDDCPVVEVTGELDIATADLLDGHLHDVITRHGPARIVLDLSGLTFCDASGLRVLVRAHHAARRCHGRLHLVCPYGLTRYLLRITRLSEAIPAHRTLSDALEPAGADRPHGRGPAGARYRARRDRHFLSTCPPYGRAVRAARHRTDGVRSGISHVQRKTDTMSSPSVTVRGNSRHAVVIGGSIAGLLAARALHDRFDKVTVVDRDTLPDTAAPRRGVPQSRQLHGLLASGTAALEELLPGITQELADGGAPRGDLQKDALWYLDGHLMRQAESGIIGIAPTRPLLEHVVRRRVATSLPGVTVMDACEVTGLVTDRRGDRVSGVRLHQPGVNAQEYEMPADLVVDASGRGSRAGVWLSQLGFPTVSQSTIRVDMVYVHRHYRSEPGLLDGKLAVSFTASPGQPRSANVLRQEGGRFSLALTGMLGEEPPTDPDGMLAFAESLGAPQIVEIMKTAEPLSEPAKMRYPQSVRRHYEKVDRHPEGLVILGDALCSFNPVYGQGMSVAAMEAVLLSSLLREGVENLPRRFHRSAAKLLDTPWALSAGGDLRFPEVEGKRTPMDKLMNRYLDRYRRAATVDAGLGRTLLGVINLLEPPTRLLSPSLVLRTLRTKPASA</sequence>
<comment type="caution">
    <text evidence="5">The sequence shown here is derived from an EMBL/GenBank/DDBJ whole genome shotgun (WGS) entry which is preliminary data.</text>
</comment>
<dbReference type="Gene3D" id="3.30.750.24">
    <property type="entry name" value="STAS domain"/>
    <property type="match status" value="1"/>
</dbReference>
<proteinExistence type="inferred from homology"/>
<dbReference type="PROSITE" id="PS50801">
    <property type="entry name" value="STAS"/>
    <property type="match status" value="1"/>
</dbReference>
<dbReference type="InterPro" id="IPR013698">
    <property type="entry name" value="Squalene_epoxidase"/>
</dbReference>
<accession>A0ABP7L052</accession>
<dbReference type="Gene3D" id="3.50.50.60">
    <property type="entry name" value="FAD/NAD(P)-binding domain"/>
    <property type="match status" value="1"/>
</dbReference>
<gene>
    <name evidence="5" type="ORF">GCM10022207_70050</name>
</gene>
<evidence type="ECO:0000256" key="2">
    <source>
        <dbReference type="RuleBase" id="RU003749"/>
    </source>
</evidence>
<protein>
    <recommendedName>
        <fullName evidence="2">Anti-sigma factor antagonist</fullName>
    </recommendedName>
</protein>
<evidence type="ECO:0000313" key="5">
    <source>
        <dbReference type="EMBL" id="GAA3892375.1"/>
    </source>
</evidence>
<dbReference type="NCBIfam" id="TIGR00377">
    <property type="entry name" value="ant_ant_sig"/>
    <property type="match status" value="1"/>
</dbReference>